<evidence type="ECO:0000256" key="11">
    <source>
        <dbReference type="ARBA" id="ARBA00048212"/>
    </source>
</evidence>
<proteinExistence type="inferred from homology"/>
<evidence type="ECO:0000256" key="9">
    <source>
        <dbReference type="ARBA" id="ARBA00022898"/>
    </source>
</evidence>
<dbReference type="SUPFAM" id="SSF56752">
    <property type="entry name" value="D-aminoacid aminotransferase-like PLP-dependent enzymes"/>
    <property type="match status" value="1"/>
</dbReference>
<dbReference type="CDD" id="cd01558">
    <property type="entry name" value="D-AAT_like"/>
    <property type="match status" value="1"/>
</dbReference>
<evidence type="ECO:0000256" key="8">
    <source>
        <dbReference type="ARBA" id="ARBA00014472"/>
    </source>
</evidence>
<protein>
    <recommendedName>
        <fullName evidence="8">Probable branched-chain-amino-acid aminotransferase</fullName>
        <ecNumber evidence="7">2.6.1.42</ecNumber>
    </recommendedName>
</protein>
<keyword evidence="10" id="KW-0028">Amino-acid biosynthesis</keyword>
<dbReference type="PANTHER" id="PTHR42743:SF11">
    <property type="entry name" value="AMINODEOXYCHORISMATE LYASE"/>
    <property type="match status" value="1"/>
</dbReference>
<organism evidence="14 15">
    <name type="scientific">Skermanella aerolata</name>
    <dbReference type="NCBI Taxonomy" id="393310"/>
    <lineage>
        <taxon>Bacteria</taxon>
        <taxon>Pseudomonadati</taxon>
        <taxon>Pseudomonadota</taxon>
        <taxon>Alphaproteobacteria</taxon>
        <taxon>Rhodospirillales</taxon>
        <taxon>Azospirillaceae</taxon>
        <taxon>Skermanella</taxon>
    </lineage>
</organism>
<dbReference type="Gene3D" id="3.20.10.10">
    <property type="entry name" value="D-amino Acid Aminotransferase, subunit A, domain 2"/>
    <property type="match status" value="1"/>
</dbReference>
<comment type="similarity">
    <text evidence="6">Belongs to the class-IV pyridoxal-phosphate-dependent aminotransferase family.</text>
</comment>
<dbReference type="OrthoDB" id="9805628at2"/>
<evidence type="ECO:0000256" key="10">
    <source>
        <dbReference type="ARBA" id="ARBA00023304"/>
    </source>
</evidence>
<comment type="function">
    <text evidence="2">Acts on leucine, isoleucine and valine.</text>
</comment>
<dbReference type="EC" id="2.6.1.42" evidence="7"/>
<evidence type="ECO:0000256" key="12">
    <source>
        <dbReference type="ARBA" id="ARBA00048798"/>
    </source>
</evidence>
<evidence type="ECO:0000256" key="1">
    <source>
        <dbReference type="ARBA" id="ARBA00001933"/>
    </source>
</evidence>
<keyword evidence="15" id="KW-1185">Reference proteome</keyword>
<dbReference type="Gene3D" id="3.30.470.10">
    <property type="match status" value="1"/>
</dbReference>
<dbReference type="InterPro" id="IPR043132">
    <property type="entry name" value="BCAT-like_C"/>
</dbReference>
<comment type="caution">
    <text evidence="14">The sequence shown here is derived from an EMBL/GenBank/DDBJ whole genome shotgun (WGS) entry which is preliminary data.</text>
</comment>
<evidence type="ECO:0000256" key="2">
    <source>
        <dbReference type="ARBA" id="ARBA00003109"/>
    </source>
</evidence>
<evidence type="ECO:0000313" key="15">
    <source>
        <dbReference type="Proteomes" id="UP000321523"/>
    </source>
</evidence>
<comment type="catalytic activity">
    <reaction evidence="12">
        <text>L-isoleucine + 2-oxoglutarate = (S)-3-methyl-2-oxopentanoate + L-glutamate</text>
        <dbReference type="Rhea" id="RHEA:24801"/>
        <dbReference type="ChEBI" id="CHEBI:16810"/>
        <dbReference type="ChEBI" id="CHEBI:29985"/>
        <dbReference type="ChEBI" id="CHEBI:35146"/>
        <dbReference type="ChEBI" id="CHEBI:58045"/>
        <dbReference type="EC" id="2.6.1.42"/>
    </reaction>
</comment>
<comment type="catalytic activity">
    <reaction evidence="13">
        <text>L-leucine + 2-oxoglutarate = 4-methyl-2-oxopentanoate + L-glutamate</text>
        <dbReference type="Rhea" id="RHEA:18321"/>
        <dbReference type="ChEBI" id="CHEBI:16810"/>
        <dbReference type="ChEBI" id="CHEBI:17865"/>
        <dbReference type="ChEBI" id="CHEBI:29985"/>
        <dbReference type="ChEBI" id="CHEBI:57427"/>
        <dbReference type="EC" id="2.6.1.42"/>
    </reaction>
</comment>
<evidence type="ECO:0000313" key="14">
    <source>
        <dbReference type="EMBL" id="GEO41035.1"/>
    </source>
</evidence>
<dbReference type="PANTHER" id="PTHR42743">
    <property type="entry name" value="AMINO-ACID AMINOTRANSFERASE"/>
    <property type="match status" value="1"/>
</dbReference>
<evidence type="ECO:0000256" key="13">
    <source>
        <dbReference type="ARBA" id="ARBA00049229"/>
    </source>
</evidence>
<dbReference type="GO" id="GO:0004084">
    <property type="term" value="F:branched-chain-amino-acid transaminase activity"/>
    <property type="evidence" value="ECO:0007669"/>
    <property type="project" value="UniProtKB-EC"/>
</dbReference>
<evidence type="ECO:0000256" key="7">
    <source>
        <dbReference type="ARBA" id="ARBA00013053"/>
    </source>
</evidence>
<dbReference type="InterPro" id="IPR036038">
    <property type="entry name" value="Aminotransferase-like"/>
</dbReference>
<reference evidence="14 15" key="1">
    <citation type="submission" date="2019-07" db="EMBL/GenBank/DDBJ databases">
        <title>Whole genome shotgun sequence of Skermanella aerolata NBRC 106429.</title>
        <authorList>
            <person name="Hosoyama A."/>
            <person name="Uohara A."/>
            <person name="Ohji S."/>
            <person name="Ichikawa N."/>
        </authorList>
    </citation>
    <scope>NUCLEOTIDE SEQUENCE [LARGE SCALE GENOMIC DNA]</scope>
    <source>
        <strain evidence="14 15">NBRC 106429</strain>
    </source>
</reference>
<comment type="pathway">
    <text evidence="3">Amino-acid biosynthesis; L-isoleucine biosynthesis; L-isoleucine from 2-oxobutanoate: step 4/4.</text>
</comment>
<comment type="pathway">
    <text evidence="4">Amino-acid biosynthesis; L-valine biosynthesis; L-valine from pyruvate: step 4/4.</text>
</comment>
<dbReference type="GO" id="GO:0008652">
    <property type="term" value="P:amino acid biosynthetic process"/>
    <property type="evidence" value="ECO:0007669"/>
    <property type="project" value="UniProtKB-ARBA"/>
</dbReference>
<dbReference type="InterPro" id="IPR043131">
    <property type="entry name" value="BCAT-like_N"/>
</dbReference>
<gene>
    <name evidence="14" type="ORF">SAE02_51830</name>
</gene>
<dbReference type="FunFam" id="3.20.10.10:FF:000002">
    <property type="entry name" value="D-alanine aminotransferase"/>
    <property type="match status" value="1"/>
</dbReference>
<keyword evidence="10" id="KW-0100">Branched-chain amino acid biosynthesis</keyword>
<dbReference type="EMBL" id="BJYZ01000025">
    <property type="protein sequence ID" value="GEO41035.1"/>
    <property type="molecule type" value="Genomic_DNA"/>
</dbReference>
<sequence>MARYAYVNGRFVPHTDAVVHVEDRGYQFADGVYEVVTIVGGRLVDEQGHLDRLTRSLNELRIAWPVSPRVLKILMRRLIGLNRVTQGTIYLQITRGVAPRDFKFPKHVESSLVLITKRAGAFATPAQLQDGVKVITIPDIRWLRRDIKSVSLLPQVLGKQQAVEAGAFEAWQVDPDGNVTEGCSSNAWIVTSDGTLVTRYANNLILNGVTRLSILKLAQESGIRFEERPFSVEEAYAAREAFVSSASTFVMPVTRIDDRTVGDGKPGALSGKLRHGYLDYARERGAS</sequence>
<comment type="catalytic activity">
    <reaction evidence="11">
        <text>L-valine + 2-oxoglutarate = 3-methyl-2-oxobutanoate + L-glutamate</text>
        <dbReference type="Rhea" id="RHEA:24813"/>
        <dbReference type="ChEBI" id="CHEBI:11851"/>
        <dbReference type="ChEBI" id="CHEBI:16810"/>
        <dbReference type="ChEBI" id="CHEBI:29985"/>
        <dbReference type="ChEBI" id="CHEBI:57762"/>
        <dbReference type="EC" id="2.6.1.42"/>
    </reaction>
</comment>
<evidence type="ECO:0000256" key="4">
    <source>
        <dbReference type="ARBA" id="ARBA00004931"/>
    </source>
</evidence>
<evidence type="ECO:0000256" key="5">
    <source>
        <dbReference type="ARBA" id="ARBA00005072"/>
    </source>
</evidence>
<dbReference type="NCBIfam" id="NF005209">
    <property type="entry name" value="PRK06680.1"/>
    <property type="match status" value="1"/>
</dbReference>
<dbReference type="InterPro" id="IPR001544">
    <property type="entry name" value="Aminotrans_IV"/>
</dbReference>
<keyword evidence="9" id="KW-0663">Pyridoxal phosphate</keyword>
<dbReference type="GO" id="GO:0009082">
    <property type="term" value="P:branched-chain amino acid biosynthetic process"/>
    <property type="evidence" value="ECO:0007669"/>
    <property type="project" value="UniProtKB-KW"/>
</dbReference>
<dbReference type="AlphaFoldDB" id="A0A512DX31"/>
<dbReference type="Proteomes" id="UP000321523">
    <property type="component" value="Unassembled WGS sequence"/>
</dbReference>
<comment type="pathway">
    <text evidence="5">Amino-acid biosynthesis; L-leucine biosynthesis; L-leucine from 3-methyl-2-oxobutanoate: step 4/4.</text>
</comment>
<dbReference type="GO" id="GO:0005829">
    <property type="term" value="C:cytosol"/>
    <property type="evidence" value="ECO:0007669"/>
    <property type="project" value="TreeGrafter"/>
</dbReference>
<evidence type="ECO:0000256" key="6">
    <source>
        <dbReference type="ARBA" id="ARBA00009320"/>
    </source>
</evidence>
<accession>A0A512DX31</accession>
<comment type="cofactor">
    <cofactor evidence="1">
        <name>pyridoxal 5'-phosphate</name>
        <dbReference type="ChEBI" id="CHEBI:597326"/>
    </cofactor>
</comment>
<dbReference type="InterPro" id="IPR050571">
    <property type="entry name" value="Class-IV_PLP-Dep_Aminotrnsfr"/>
</dbReference>
<name>A0A512DX31_9PROT</name>
<dbReference type="Pfam" id="PF01063">
    <property type="entry name" value="Aminotran_4"/>
    <property type="match status" value="1"/>
</dbReference>
<dbReference type="RefSeq" id="WP_044432066.1">
    <property type="nucleotide sequence ID" value="NZ_BJYZ01000025.1"/>
</dbReference>
<evidence type="ECO:0000256" key="3">
    <source>
        <dbReference type="ARBA" id="ARBA00004824"/>
    </source>
</evidence>